<feature type="region of interest" description="Disordered" evidence="1">
    <location>
        <begin position="924"/>
        <end position="943"/>
    </location>
</feature>
<feature type="compositionally biased region" description="Low complexity" evidence="1">
    <location>
        <begin position="1087"/>
        <end position="1099"/>
    </location>
</feature>
<feature type="compositionally biased region" description="Basic and acidic residues" evidence="1">
    <location>
        <begin position="221"/>
        <end position="239"/>
    </location>
</feature>
<feature type="region of interest" description="Disordered" evidence="1">
    <location>
        <begin position="436"/>
        <end position="467"/>
    </location>
</feature>
<dbReference type="OrthoDB" id="3946750at2759"/>
<evidence type="ECO:0000313" key="3">
    <source>
        <dbReference type="Proteomes" id="UP000265663"/>
    </source>
</evidence>
<feature type="region of interest" description="Disordered" evidence="1">
    <location>
        <begin position="956"/>
        <end position="975"/>
    </location>
</feature>
<accession>A0A3M7MG17</accession>
<feature type="compositionally biased region" description="Basic and acidic residues" evidence="1">
    <location>
        <begin position="1070"/>
        <end position="1082"/>
    </location>
</feature>
<name>A0A3M7MG17_9PLEO</name>
<feature type="region of interest" description="Disordered" evidence="1">
    <location>
        <begin position="1028"/>
        <end position="1112"/>
    </location>
</feature>
<dbReference type="EMBL" id="KE747840">
    <property type="protein sequence ID" value="RMZ73476.1"/>
    <property type="molecule type" value="Genomic_DNA"/>
</dbReference>
<reference evidence="2 3" key="1">
    <citation type="journal article" date="2014" name="PLoS ONE">
        <title>De novo Genome Assembly of the Fungal Plant Pathogen Pyrenophora semeniperda.</title>
        <authorList>
            <person name="Soliai M.M."/>
            <person name="Meyer S.E."/>
            <person name="Udall J.A."/>
            <person name="Elzinga D.E."/>
            <person name="Hermansen R.A."/>
            <person name="Bodily P.M."/>
            <person name="Hart A.A."/>
            <person name="Coleman C.E."/>
        </authorList>
    </citation>
    <scope>NUCLEOTIDE SEQUENCE [LARGE SCALE GENOMIC DNA]</scope>
    <source>
        <strain evidence="2 3">CCB06</strain>
        <tissue evidence="2">Mycelium</tissue>
    </source>
</reference>
<proteinExistence type="predicted"/>
<feature type="region of interest" description="Disordered" evidence="1">
    <location>
        <begin position="33"/>
        <end position="56"/>
    </location>
</feature>
<dbReference type="AlphaFoldDB" id="A0A3M7MG17"/>
<dbReference type="Proteomes" id="UP000265663">
    <property type="component" value="Unassembled WGS sequence"/>
</dbReference>
<evidence type="ECO:0000256" key="1">
    <source>
        <dbReference type="SAM" id="MobiDB-lite"/>
    </source>
</evidence>
<feature type="compositionally biased region" description="Polar residues" evidence="1">
    <location>
        <begin position="302"/>
        <end position="315"/>
    </location>
</feature>
<feature type="compositionally biased region" description="Basic residues" evidence="1">
    <location>
        <begin position="1100"/>
        <end position="1109"/>
    </location>
</feature>
<feature type="region of interest" description="Disordered" evidence="1">
    <location>
        <begin position="139"/>
        <end position="361"/>
    </location>
</feature>
<feature type="compositionally biased region" description="Polar residues" evidence="1">
    <location>
        <begin position="196"/>
        <end position="220"/>
    </location>
</feature>
<feature type="compositionally biased region" description="Polar residues" evidence="1">
    <location>
        <begin position="347"/>
        <end position="361"/>
    </location>
</feature>
<protein>
    <submittedName>
        <fullName evidence="2">Conserved serine-threonine rich</fullName>
    </submittedName>
</protein>
<evidence type="ECO:0000313" key="2">
    <source>
        <dbReference type="EMBL" id="RMZ73476.1"/>
    </source>
</evidence>
<organism evidence="2 3">
    <name type="scientific">Pyrenophora seminiperda CCB06</name>
    <dbReference type="NCBI Taxonomy" id="1302712"/>
    <lineage>
        <taxon>Eukaryota</taxon>
        <taxon>Fungi</taxon>
        <taxon>Dikarya</taxon>
        <taxon>Ascomycota</taxon>
        <taxon>Pezizomycotina</taxon>
        <taxon>Dothideomycetes</taxon>
        <taxon>Pleosporomycetidae</taxon>
        <taxon>Pleosporales</taxon>
        <taxon>Pleosporineae</taxon>
        <taxon>Pleosporaceae</taxon>
        <taxon>Pyrenophora</taxon>
    </lineage>
</organism>
<sequence length="1136" mass="126673">MTWWRRDATVSPVHRYAQRLLRSHEAALRSRCFSRTPSESGQHEEDGNTKRPAGMSNLEWLQLQHYQRWRKRLMDDPYRAIFGASNDMLGGKGLKDWEWISKSFPKWMLREMESHNEPDKDKTTHPRHPKRVDIKYYASVSSQERDSHFPQPTFRATRLDRDDSSGIVSPSDMRRPREQSFVAPEPIQNEEDSSKSHQNLSTSQPTPPKSSESFSNYITKTRSDAATKLKHSNKADSTNERSFMNEFLTEMPQPKGPMLKDPTRTSTWRETALQRRSLPDVSAKPDEEPGMLTDSAGRPYSLTPSTQDVQQSTEIGTERHSPRSSMNLGVPAIPKSHEPAPAVMQDAGTQQEGAASTRSTSRILSQLPEDDIDLLSAADIRASMGTRKSKFIGDEQKKVERLQLEKNYVDVLNRHDCIEPIVESSVINDQQVRRLERQMQKPQQTQQPQQPSEAPQAARLEPASPEDEGVIETSIERMKSWLEQGGAVFSSIFWQDPTIEANAEKTRLYFDKVLERIRKGRTTMKQVIEDLENDIPASKPLLKRMKADEDLLDSAISALRQRAGSGKIPPLTPKKIRAIQAMRLRFQDTDSDLNKAYATLQEISNSDAAKNASPALKRRLTIADKIIQKNAHLTRYLIWSLQARLEDPEIDQSLLVNYKAVANSLLTLRDTQMALARLLERAMLVYGVSPRTMEDIDKMSQANRVEMPTEHGQSSLQHGSLGLSEVDKAQLRAKIAAEERLAHEVDAQKSAMCGLSDDGYARAPKSVARKSFDEGHPLVHSLFRPFGPVLESLETEKPVKLEATKGEDTLRNSSDDKLIGDVKSTYEDTDSLITVGHEQSAEAAAKVKLEQQSDVTQFHMLKDDPTNIPESSARLITPSAQEMADSQDAIAVEVVQEIPQDPLVETHATSTPETAHLVHQINEVSGNPDIEPPSQSTSSSPVADLPTHYTILIHDPQTGKLSLTTSTSDPPRDTSPVVPLHQALAMLDQPAKFVPYITDGLEIITAKKDMLILRDALNPVTSTKPFETINTSPAADNAKEKQNAMNINPIDGTTRLSPTGYVGPAESQEQLEKEFAERRMAAERLSSSEGIEQEQQQGKQKPKNSKKGGRGAGVVKTAIWAATACYVVGVIGEIAS</sequence>
<gene>
    <name evidence="2" type="ORF">GMOD_00007991</name>
</gene>
<feature type="compositionally biased region" description="Low complexity" evidence="1">
    <location>
        <begin position="440"/>
        <end position="456"/>
    </location>
</feature>
<keyword evidence="3" id="KW-1185">Reference proteome</keyword>